<evidence type="ECO:0000256" key="2">
    <source>
        <dbReference type="ARBA" id="ARBA00022777"/>
    </source>
</evidence>
<name>A0A6J6KKT8_9ZZZZ</name>
<dbReference type="EMBL" id="CAEZWJ010000011">
    <property type="protein sequence ID" value="CAB4650202.1"/>
    <property type="molecule type" value="Genomic_DNA"/>
</dbReference>
<evidence type="ECO:0000313" key="5">
    <source>
        <dbReference type="EMBL" id="CAB4650202.1"/>
    </source>
</evidence>
<dbReference type="InterPro" id="IPR036890">
    <property type="entry name" value="HATPase_C_sf"/>
</dbReference>
<feature type="domain" description="Signal transduction histidine kinase subgroup 3 dimerisation and phosphoacceptor" evidence="4">
    <location>
        <begin position="160"/>
        <end position="187"/>
    </location>
</feature>
<dbReference type="Gene3D" id="1.20.5.1930">
    <property type="match status" value="1"/>
</dbReference>
<dbReference type="InterPro" id="IPR050482">
    <property type="entry name" value="Sensor_HK_TwoCompSys"/>
</dbReference>
<proteinExistence type="predicted"/>
<protein>
    <submittedName>
        <fullName evidence="5">Unannotated protein</fullName>
    </submittedName>
</protein>
<gene>
    <name evidence="5" type="ORF">UFOPK2214_00530</name>
</gene>
<dbReference type="InterPro" id="IPR011712">
    <property type="entry name" value="Sig_transdc_His_kin_sub3_dim/P"/>
</dbReference>
<keyword evidence="1" id="KW-0808">Transferase</keyword>
<dbReference type="PANTHER" id="PTHR24421">
    <property type="entry name" value="NITRATE/NITRITE SENSOR PROTEIN NARX-RELATED"/>
    <property type="match status" value="1"/>
</dbReference>
<dbReference type="Pfam" id="PF07730">
    <property type="entry name" value="HisKA_3"/>
    <property type="match status" value="1"/>
</dbReference>
<feature type="domain" description="Histidine kinase/HSP90-like ATPase" evidence="3">
    <location>
        <begin position="254"/>
        <end position="338"/>
    </location>
</feature>
<dbReference type="InterPro" id="IPR003594">
    <property type="entry name" value="HATPase_dom"/>
</dbReference>
<dbReference type="SUPFAM" id="SSF55874">
    <property type="entry name" value="ATPase domain of HSP90 chaperone/DNA topoisomerase II/histidine kinase"/>
    <property type="match status" value="1"/>
</dbReference>
<dbReference type="GO" id="GO:0016020">
    <property type="term" value="C:membrane"/>
    <property type="evidence" value="ECO:0007669"/>
    <property type="project" value="InterPro"/>
</dbReference>
<keyword evidence="2" id="KW-0418">Kinase</keyword>
<evidence type="ECO:0000259" key="3">
    <source>
        <dbReference type="Pfam" id="PF02518"/>
    </source>
</evidence>
<dbReference type="PANTHER" id="PTHR24421:SF56">
    <property type="entry name" value="OXYGEN SENSOR HISTIDINE KINASE RESPONSE REGULATOR DOST"/>
    <property type="match status" value="1"/>
</dbReference>
<dbReference type="CDD" id="cd16917">
    <property type="entry name" value="HATPase_UhpB-NarQ-NarX-like"/>
    <property type="match status" value="1"/>
</dbReference>
<evidence type="ECO:0000259" key="4">
    <source>
        <dbReference type="Pfam" id="PF07730"/>
    </source>
</evidence>
<sequence>MPCPVEIPAGMCSDHQVEPLLRNLRDYIGLHTPVRNENGDIVDLQLQWWNDAYEGIRIQPPVVGQSMMAAYFEPEGVLEIVEQVLEQGTVKQTFAIGENSEDRYRAPELLVRIEVTWMLVGDAIVEIGSDLSEMTALEMELIAQRKAFTDATRQTLLEAERSRIARDLHDSIIQNLFAISLYLKTREDKNWAIDSLNDVISEIRSTIFDITPDSRPPLTECIEKVFDMFKGAWPSPPTLHVHLERELPDDLVEDVENVLREALSNAARHAKATNVEASVLVTTDTISVTVTDDGIGPQGSKRRKGGTLSLAHRATTHGGSFALQPGPNGGSVMTWVCPIS</sequence>
<reference evidence="5" key="1">
    <citation type="submission" date="2020-05" db="EMBL/GenBank/DDBJ databases">
        <authorList>
            <person name="Chiriac C."/>
            <person name="Salcher M."/>
            <person name="Ghai R."/>
            <person name="Kavagutti S V."/>
        </authorList>
    </citation>
    <scope>NUCLEOTIDE SEQUENCE</scope>
</reference>
<dbReference type="Pfam" id="PF02518">
    <property type="entry name" value="HATPase_c"/>
    <property type="match status" value="1"/>
</dbReference>
<dbReference type="GO" id="GO:0000155">
    <property type="term" value="F:phosphorelay sensor kinase activity"/>
    <property type="evidence" value="ECO:0007669"/>
    <property type="project" value="InterPro"/>
</dbReference>
<dbReference type="AlphaFoldDB" id="A0A6J6KKT8"/>
<dbReference type="Gene3D" id="3.30.565.10">
    <property type="entry name" value="Histidine kinase-like ATPase, C-terminal domain"/>
    <property type="match status" value="1"/>
</dbReference>
<organism evidence="5">
    <name type="scientific">freshwater metagenome</name>
    <dbReference type="NCBI Taxonomy" id="449393"/>
    <lineage>
        <taxon>unclassified sequences</taxon>
        <taxon>metagenomes</taxon>
        <taxon>ecological metagenomes</taxon>
    </lineage>
</organism>
<evidence type="ECO:0000256" key="1">
    <source>
        <dbReference type="ARBA" id="ARBA00022679"/>
    </source>
</evidence>
<dbReference type="GO" id="GO:0046983">
    <property type="term" value="F:protein dimerization activity"/>
    <property type="evidence" value="ECO:0007669"/>
    <property type="project" value="InterPro"/>
</dbReference>
<accession>A0A6J6KKT8</accession>